<comment type="similarity">
    <text evidence="2 5">Belongs to the MET18/MMS19 family.</text>
</comment>
<evidence type="ECO:0000259" key="7">
    <source>
        <dbReference type="Pfam" id="PF14500"/>
    </source>
</evidence>
<feature type="domain" description="MMS19 C-terminal" evidence="6">
    <location>
        <begin position="702"/>
        <end position="1109"/>
    </location>
</feature>
<keyword evidence="5" id="KW-0234">DNA repair</keyword>
<evidence type="ECO:0000259" key="6">
    <source>
        <dbReference type="Pfam" id="PF12460"/>
    </source>
</evidence>
<dbReference type="PANTHER" id="PTHR12891">
    <property type="entry name" value="DNA REPAIR/TRANSCRIPTION PROTEIN MET18/MMS19"/>
    <property type="match status" value="1"/>
</dbReference>
<proteinExistence type="inferred from homology"/>
<keyword evidence="3" id="KW-0677">Repeat</keyword>
<keyword evidence="4 5" id="KW-0539">Nucleus</keyword>
<evidence type="ECO:0000313" key="8">
    <source>
        <dbReference type="EMBL" id="WJZ94489.1"/>
    </source>
</evidence>
<dbReference type="InterPro" id="IPR029240">
    <property type="entry name" value="MMS19_N"/>
</dbReference>
<protein>
    <recommendedName>
        <fullName evidence="5">MMS19 nucleotide excision repair protein</fullName>
    </recommendedName>
</protein>
<dbReference type="Proteomes" id="UP001227230">
    <property type="component" value="Chromosome 9"/>
</dbReference>
<dbReference type="Gene3D" id="1.25.10.10">
    <property type="entry name" value="Leucine-rich Repeat Variant"/>
    <property type="match status" value="1"/>
</dbReference>
<comment type="subcellular location">
    <subcellularLocation>
        <location evidence="1 5">Nucleus</location>
    </subcellularLocation>
</comment>
<dbReference type="InterPro" id="IPR039920">
    <property type="entry name" value="MMS19"/>
</dbReference>
<evidence type="ECO:0000313" key="9">
    <source>
        <dbReference type="Proteomes" id="UP001227230"/>
    </source>
</evidence>
<comment type="function">
    <text evidence="5">Key component of the cytosolic iron-sulfur protein assembly (CIA) complex, a multiprotein complex that mediates the incorporation of iron-sulfur cluster into apoproteins specifically involved in DNA metabolism and genomic integrity. In the CIA complex, MMS19 acts as an adapter between early-acting CIA components and a subset of cellular target iron-sulfur proteins.</text>
</comment>
<dbReference type="PANTHER" id="PTHR12891:SF0">
    <property type="entry name" value="MMS19 NUCLEOTIDE EXCISION REPAIR PROTEIN HOMOLOG"/>
    <property type="match status" value="1"/>
</dbReference>
<evidence type="ECO:0000256" key="5">
    <source>
        <dbReference type="RuleBase" id="RU367072"/>
    </source>
</evidence>
<evidence type="ECO:0000256" key="2">
    <source>
        <dbReference type="ARBA" id="ARBA00009340"/>
    </source>
</evidence>
<dbReference type="EMBL" id="CP126656">
    <property type="protein sequence ID" value="WJZ94489.1"/>
    <property type="molecule type" value="Genomic_DNA"/>
</dbReference>
<dbReference type="InterPro" id="IPR016024">
    <property type="entry name" value="ARM-type_fold"/>
</dbReference>
<evidence type="ECO:0000256" key="4">
    <source>
        <dbReference type="ARBA" id="ARBA00023242"/>
    </source>
</evidence>
<dbReference type="Pfam" id="PF12460">
    <property type="entry name" value="MMS19_C"/>
    <property type="match status" value="1"/>
</dbReference>
<accession>A0ABY9CGQ9</accession>
<evidence type="ECO:0000256" key="1">
    <source>
        <dbReference type="ARBA" id="ARBA00004123"/>
    </source>
</evidence>
<sequence>MAQLSQLTQYIESYVDSSRSSTQQAASVDAIAYLLKNDILTLETLVTEMGMYLTTTDNIIRTRGILLLAELLTRLASKPLDNVTIHSLISFFTDRLADWRALRGALIGCLALMKRKSNMGRVTDNDARAVAQAYLENVQVQSLGQHDRKLCFEILECLLDHYPESVASLGDDLVYGICGAIDGEKDPRCLMLTFHIVEILARLFPDPSGPLASFAGDLFDILGCYFPIHFTHPQGEDVDVKRDDLSRALMLAFSSTTLFEPFAIPLLLEKLSSSLPLAKVDSLKYLSNCLLKYGDDRMTKHVEAIWFSVKDAIFCSEQEPMLSLASELLDHVGFQENEIVTEAIILLQKVILENSGLSLSLIVGDKDINTIVNTVTSFRSYNDIPLQSKHKLCAIGRILYVSAKASITCCNRVFESFFFRLMDTLGLSVRNSSGDCLPNFDYVFSERLNFGALYLCIELLAACRDLVVGSEELTSKSVSAQESWCCMLHSFSSLLMKAFSSVLDASTDKDAYEADIYSGVKGLQILATFPGEFLPISKSIFENVLLTFISIIVEDFNKTLLWKLALKALVQIGSFIDRFHESEKALSYNYIVVEKIVSLMFLDDFGLPFQLRLEAISDIGTTGLNVMLKIVQGLEDAIFANLSEVYVHGNLKSAKIAVQLLECYSNKLLPGIHGAGDFEDVLSRFAVNIWNQIENSMAFSVGAQENELLNATMTAMKLAVGSCSEGSQGKIIKKAYSVLSSCPSFTLMESMPITGTVQLEGLQHTQDLECFSCRDKWVISLFASAIIAVRPQTHIPNIRVVLHLFMTNLLKGHVPAAQALGSMVNKLCPKSNGVEISSTCTLEDALDIIFNTSLWDSHNHGPLKRCSGIGVDNEMGLANLCLSASNCQLLQVCAIEGLAWIGKGLLLRGHEKVKDITMIFLRCLLSSGGIDNLPLNQGSLENNQEQDVLPSVAKSAADAFHVLMSDSEICLNKRFHANIRPLYKQRFFSSVLPILVSSMAESRLSNTRSMLYRALAHIISDTPLIAVLSEAKKIIPILLDSLSILSTYNLDKDILYNLLLVLSGILMDKNGQETVVENAHVIINCLIGLVGYPHMMVVRETAIQCLVAMSRLPHARIYPMRTQVLRSVQKALDDPKRAVRHEAVRCRQAWASIASRSLHF</sequence>
<organism evidence="8 9">
    <name type="scientific">Vitis vinifera</name>
    <name type="common">Grape</name>
    <dbReference type="NCBI Taxonomy" id="29760"/>
    <lineage>
        <taxon>Eukaryota</taxon>
        <taxon>Viridiplantae</taxon>
        <taxon>Streptophyta</taxon>
        <taxon>Embryophyta</taxon>
        <taxon>Tracheophyta</taxon>
        <taxon>Spermatophyta</taxon>
        <taxon>Magnoliopsida</taxon>
        <taxon>eudicotyledons</taxon>
        <taxon>Gunneridae</taxon>
        <taxon>Pentapetalae</taxon>
        <taxon>rosids</taxon>
        <taxon>Vitales</taxon>
        <taxon>Vitaceae</taxon>
        <taxon>Viteae</taxon>
        <taxon>Vitis</taxon>
    </lineage>
</organism>
<dbReference type="SUPFAM" id="SSF48371">
    <property type="entry name" value="ARM repeat"/>
    <property type="match status" value="1"/>
</dbReference>
<dbReference type="Pfam" id="PF14500">
    <property type="entry name" value="MMS19_N"/>
    <property type="match status" value="1"/>
</dbReference>
<reference evidence="8 9" key="1">
    <citation type="journal article" date="2023" name="Hortic Res">
        <title>The complete reference genome for grapevine (Vitis vinifera L.) genetics and breeding.</title>
        <authorList>
            <person name="Shi X."/>
            <person name="Cao S."/>
            <person name="Wang X."/>
            <person name="Huang S."/>
            <person name="Wang Y."/>
            <person name="Liu Z."/>
            <person name="Liu W."/>
            <person name="Leng X."/>
            <person name="Peng Y."/>
            <person name="Wang N."/>
            <person name="Wang Y."/>
            <person name="Ma Z."/>
            <person name="Xu X."/>
            <person name="Zhang F."/>
            <person name="Xue H."/>
            <person name="Zhong H."/>
            <person name="Wang Y."/>
            <person name="Zhang K."/>
            <person name="Velt A."/>
            <person name="Avia K."/>
            <person name="Holtgrawe D."/>
            <person name="Grimplet J."/>
            <person name="Matus J.T."/>
            <person name="Ware D."/>
            <person name="Wu X."/>
            <person name="Wang H."/>
            <person name="Liu C."/>
            <person name="Fang Y."/>
            <person name="Rustenholz C."/>
            <person name="Cheng Z."/>
            <person name="Xiao H."/>
            <person name="Zhou Y."/>
        </authorList>
    </citation>
    <scope>NUCLEOTIDE SEQUENCE [LARGE SCALE GENOMIC DNA]</scope>
    <source>
        <strain evidence="9">cv. Pinot noir / PN40024</strain>
        <tissue evidence="8">Leaf</tissue>
    </source>
</reference>
<name>A0ABY9CGQ9_VITVI</name>
<gene>
    <name evidence="8" type="ORF">VitviT2T_013340</name>
</gene>
<evidence type="ECO:0000256" key="3">
    <source>
        <dbReference type="ARBA" id="ARBA00022737"/>
    </source>
</evidence>
<dbReference type="InterPro" id="IPR011989">
    <property type="entry name" value="ARM-like"/>
</dbReference>
<keyword evidence="5" id="KW-0227">DNA damage</keyword>
<keyword evidence="9" id="KW-1185">Reference proteome</keyword>
<feature type="domain" description="MMS19 N-terminal" evidence="7">
    <location>
        <begin position="46"/>
        <end position="314"/>
    </location>
</feature>
<dbReference type="InterPro" id="IPR024687">
    <property type="entry name" value="MMS19_C"/>
</dbReference>